<dbReference type="GO" id="GO:0005739">
    <property type="term" value="C:mitochondrion"/>
    <property type="evidence" value="ECO:0007669"/>
    <property type="project" value="TreeGrafter"/>
</dbReference>
<dbReference type="GO" id="GO:0006396">
    <property type="term" value="P:RNA processing"/>
    <property type="evidence" value="ECO:0007669"/>
    <property type="project" value="TreeGrafter"/>
</dbReference>
<dbReference type="AlphaFoldDB" id="A0A0L0HIB4"/>
<dbReference type="STRING" id="645134.A0A0L0HIB4"/>
<dbReference type="InterPro" id="IPR011990">
    <property type="entry name" value="TPR-like_helical_dom_sf"/>
</dbReference>
<dbReference type="GO" id="GO:0007005">
    <property type="term" value="P:mitochondrion organization"/>
    <property type="evidence" value="ECO:0007669"/>
    <property type="project" value="TreeGrafter"/>
</dbReference>
<dbReference type="GeneID" id="27687396"/>
<feature type="region of interest" description="Disordered" evidence="2">
    <location>
        <begin position="711"/>
        <end position="749"/>
    </location>
</feature>
<evidence type="ECO:0000313" key="4">
    <source>
        <dbReference type="Proteomes" id="UP000053201"/>
    </source>
</evidence>
<protein>
    <submittedName>
        <fullName evidence="3">Pentatricopeptide repeat domain-containing protein</fullName>
    </submittedName>
</protein>
<dbReference type="InterPro" id="IPR002885">
    <property type="entry name" value="PPR_rpt"/>
</dbReference>
<evidence type="ECO:0000256" key="2">
    <source>
        <dbReference type="SAM" id="MobiDB-lite"/>
    </source>
</evidence>
<dbReference type="VEuPathDB" id="FungiDB:SPPG_03912"/>
<evidence type="ECO:0000313" key="3">
    <source>
        <dbReference type="EMBL" id="KND00803.1"/>
    </source>
</evidence>
<dbReference type="RefSeq" id="XP_016608842.1">
    <property type="nucleotide sequence ID" value="XM_016752161.1"/>
</dbReference>
<accession>A0A0L0HIB4</accession>
<keyword evidence="4" id="KW-1185">Reference proteome</keyword>
<dbReference type="InParanoid" id="A0A0L0HIB4"/>
<dbReference type="InterPro" id="IPR051114">
    <property type="entry name" value="Mito_RNA_Proc_CCM1"/>
</dbReference>
<dbReference type="PROSITE" id="PS51375">
    <property type="entry name" value="PPR"/>
    <property type="match status" value="1"/>
</dbReference>
<proteinExistence type="predicted"/>
<feature type="repeat" description="PPR" evidence="1">
    <location>
        <begin position="476"/>
        <end position="510"/>
    </location>
</feature>
<name>A0A0L0HIB4_SPIPD</name>
<dbReference type="OrthoDB" id="185373at2759"/>
<dbReference type="EMBL" id="KQ257455">
    <property type="protein sequence ID" value="KND00803.1"/>
    <property type="molecule type" value="Genomic_DNA"/>
</dbReference>
<organism evidence="3 4">
    <name type="scientific">Spizellomyces punctatus (strain DAOM BR117)</name>
    <dbReference type="NCBI Taxonomy" id="645134"/>
    <lineage>
        <taxon>Eukaryota</taxon>
        <taxon>Fungi</taxon>
        <taxon>Fungi incertae sedis</taxon>
        <taxon>Chytridiomycota</taxon>
        <taxon>Chytridiomycota incertae sedis</taxon>
        <taxon>Chytridiomycetes</taxon>
        <taxon>Spizellomycetales</taxon>
        <taxon>Spizellomycetaceae</taxon>
        <taxon>Spizellomyces</taxon>
    </lineage>
</organism>
<dbReference type="PANTHER" id="PTHR47934:SF6">
    <property type="entry name" value="MITOCHONDRIAL GROUP I INTRON SPLICING FACTOR CCM1-RELATED"/>
    <property type="match status" value="1"/>
</dbReference>
<dbReference type="Gene3D" id="1.25.40.10">
    <property type="entry name" value="Tetratricopeptide repeat domain"/>
    <property type="match status" value="2"/>
</dbReference>
<feature type="compositionally biased region" description="Acidic residues" evidence="2">
    <location>
        <begin position="717"/>
        <end position="726"/>
    </location>
</feature>
<dbReference type="Proteomes" id="UP000053201">
    <property type="component" value="Unassembled WGS sequence"/>
</dbReference>
<reference evidence="3 4" key="1">
    <citation type="submission" date="2009-08" db="EMBL/GenBank/DDBJ databases">
        <title>The Genome Sequence of Spizellomyces punctatus strain DAOM BR117.</title>
        <authorList>
            <consortium name="The Broad Institute Genome Sequencing Platform"/>
            <person name="Russ C."/>
            <person name="Cuomo C."/>
            <person name="Shea T."/>
            <person name="Young S.K."/>
            <person name="Zeng Q."/>
            <person name="Koehrsen M."/>
            <person name="Haas B."/>
            <person name="Borodovsky M."/>
            <person name="Guigo R."/>
            <person name="Alvarado L."/>
            <person name="Berlin A."/>
            <person name="Bochicchio J."/>
            <person name="Borenstein D."/>
            <person name="Chapman S."/>
            <person name="Chen Z."/>
            <person name="Engels R."/>
            <person name="Freedman E."/>
            <person name="Gellesch M."/>
            <person name="Goldberg J."/>
            <person name="Griggs A."/>
            <person name="Gujja S."/>
            <person name="Heiman D."/>
            <person name="Hepburn T."/>
            <person name="Howarth C."/>
            <person name="Jen D."/>
            <person name="Larson L."/>
            <person name="Lewis B."/>
            <person name="Mehta T."/>
            <person name="Park D."/>
            <person name="Pearson M."/>
            <person name="Roberts A."/>
            <person name="Saif S."/>
            <person name="Shenoy N."/>
            <person name="Sisk P."/>
            <person name="Stolte C."/>
            <person name="Sykes S."/>
            <person name="Thomson T."/>
            <person name="Walk T."/>
            <person name="White J."/>
            <person name="Yandava C."/>
            <person name="Burger G."/>
            <person name="Gray M.W."/>
            <person name="Holland P.W.H."/>
            <person name="King N."/>
            <person name="Lang F.B.F."/>
            <person name="Roger A.J."/>
            <person name="Ruiz-Trillo I."/>
            <person name="Lander E."/>
            <person name="Nusbaum C."/>
        </authorList>
    </citation>
    <scope>NUCLEOTIDE SEQUENCE [LARGE SCALE GENOMIC DNA]</scope>
    <source>
        <strain evidence="3 4">DAOM BR117</strain>
    </source>
</reference>
<dbReference type="PANTHER" id="PTHR47934">
    <property type="entry name" value="PENTATRICOPEPTIDE REPEAT-CONTAINING PROTEIN PET309, MITOCHONDRIAL"/>
    <property type="match status" value="1"/>
</dbReference>
<sequence>MRCRKGHVGRWLLSVYVEAQGYTGSSGGSLSHIFQSARCYSRPRNESSPYVKIIKDTGGRLAARRWQARNSDGSIVSSVSVEPAQSRIAPKLRPPTIRPQDEFEQLEPGVTSTGDSWLQDLSLPSPPPLTPENFAKHVKFAATLEADPKSAATAILADYVRNKDNILQYLTSDITYLIFEELVSRGETRQLRLVDWHRLLQRLVGSRPFDMPSDPQDSKRATAVLREIKRCGINPDAFVYACLYRAMKDDVRKVHAVHDFVMNSIRSNSLPQSCTLATDRSFRTLLAVYLRRPKYPLYIHRARNLWNDMKDAGITPSFNICLAFLEAYRLHDSKVDVDSKGVIKVHRLLSTLKKEKRMEQIATDALMIAHDACGHREAVKRLFDEMSWQGFEPGFTAYKLYLRAVQDHLPTNGVQSLPIRTYEKMKKNNMALDDECFRIISLAYAGAGDRAGVANMHSALRTDLANAGRELTVVPTSRSYDALIEAYSRLRDWESALGAFVELKKLNTSKSESAVKAAQPKNEQGDVGDSVKFEKGRFNYEGVSRKVLRYVASALGSKGRIAEGKAFFLEQVLCPARLEAYWGRKLAGEQKRLRLQREMAEQAVITAESGLTRVKAKDLQNLKRQLNAAKRAEEKGAEAQIGMDGPLRVVYEGFVDAWREMVEDGYPADEQAHKLMEMEEFMSEIYEEEKHRLQKVLGKLGIIIEEEPPVESRTLEDLWEEEEEELSPDRHHRMENVPGEQVGQQDAGI</sequence>
<dbReference type="GO" id="GO:0003729">
    <property type="term" value="F:mRNA binding"/>
    <property type="evidence" value="ECO:0007669"/>
    <property type="project" value="TreeGrafter"/>
</dbReference>
<evidence type="ECO:0000256" key="1">
    <source>
        <dbReference type="PROSITE-ProRule" id="PRU00708"/>
    </source>
</evidence>
<gene>
    <name evidence="3" type="ORF">SPPG_03912</name>
</gene>